<accession>A0A0H5SI75</accession>
<feature type="transmembrane region" description="Helical" evidence="1">
    <location>
        <begin position="41"/>
        <end position="59"/>
    </location>
</feature>
<feature type="domain" description="CAAX prenyl protease 2/Lysostaphin resistance protein A-like" evidence="2">
    <location>
        <begin position="123"/>
        <end position="211"/>
    </location>
</feature>
<evidence type="ECO:0000313" key="4">
    <source>
        <dbReference type="Proteomes" id="UP000236497"/>
    </source>
</evidence>
<dbReference type="GO" id="GO:0004175">
    <property type="term" value="F:endopeptidase activity"/>
    <property type="evidence" value="ECO:0007669"/>
    <property type="project" value="UniProtKB-ARBA"/>
</dbReference>
<dbReference type="RefSeq" id="WP_158245929.1">
    <property type="nucleotide sequence ID" value="NZ_CVTD020000016.1"/>
</dbReference>
<sequence length="222" mass="25291">MSKNIVSIETAIMWIISYLVICGIVPAILNRLIFRYANKELAAWLNLSTLVILNYVFICKLKDKYQLKIQIFSNLSLKGILLAVGCSILFYLLLDKFFDPIFDGIFSSSAEAYKNNIGQLRQFPFVNFIRICLIAPLAEEILIRGFILEGLKKNYSVFTALLISSLLFAVLHFNFVQTLSALICGLILGLLYINTKSLFSCILAHFLYNTISYLVIFWNKKS</sequence>
<dbReference type="PANTHER" id="PTHR36435:SF1">
    <property type="entry name" value="CAAX AMINO TERMINAL PROTEASE FAMILY PROTEIN"/>
    <property type="match status" value="1"/>
</dbReference>
<organism evidence="3 4">
    <name type="scientific">Herbinix hemicellulosilytica</name>
    <dbReference type="NCBI Taxonomy" id="1564487"/>
    <lineage>
        <taxon>Bacteria</taxon>
        <taxon>Bacillati</taxon>
        <taxon>Bacillota</taxon>
        <taxon>Clostridia</taxon>
        <taxon>Lachnospirales</taxon>
        <taxon>Lachnospiraceae</taxon>
        <taxon>Herbinix</taxon>
    </lineage>
</organism>
<dbReference type="GO" id="GO:0080120">
    <property type="term" value="P:CAAX-box protein maturation"/>
    <property type="evidence" value="ECO:0007669"/>
    <property type="project" value="UniProtKB-ARBA"/>
</dbReference>
<feature type="transmembrane region" description="Helical" evidence="1">
    <location>
        <begin position="71"/>
        <end position="94"/>
    </location>
</feature>
<feature type="transmembrane region" description="Helical" evidence="1">
    <location>
        <begin position="128"/>
        <end position="148"/>
    </location>
</feature>
<evidence type="ECO:0000313" key="3">
    <source>
        <dbReference type="EMBL" id="CRZ34790.1"/>
    </source>
</evidence>
<feature type="transmembrane region" description="Helical" evidence="1">
    <location>
        <begin position="160"/>
        <end position="191"/>
    </location>
</feature>
<feature type="transmembrane region" description="Helical" evidence="1">
    <location>
        <begin position="197"/>
        <end position="218"/>
    </location>
</feature>
<dbReference type="AlphaFoldDB" id="A0A0H5SI75"/>
<keyword evidence="1" id="KW-0812">Transmembrane</keyword>
<protein>
    <submittedName>
        <fullName evidence="3">Putative membrane protein</fullName>
    </submittedName>
</protein>
<keyword evidence="4" id="KW-1185">Reference proteome</keyword>
<dbReference type="EMBL" id="CVTD020000016">
    <property type="protein sequence ID" value="CRZ34790.1"/>
    <property type="molecule type" value="Genomic_DNA"/>
</dbReference>
<dbReference type="InterPro" id="IPR003675">
    <property type="entry name" value="Rce1/LyrA-like_dom"/>
</dbReference>
<feature type="transmembrane region" description="Helical" evidence="1">
    <location>
        <begin position="12"/>
        <end position="29"/>
    </location>
</feature>
<reference evidence="3 4" key="1">
    <citation type="submission" date="2015-06" db="EMBL/GenBank/DDBJ databases">
        <authorList>
            <person name="Wibberg Daniel"/>
        </authorList>
    </citation>
    <scope>NUCLEOTIDE SEQUENCE [LARGE SCALE GENOMIC DNA]</scope>
    <source>
        <strain evidence="3 4">T3/55T</strain>
    </source>
</reference>
<keyword evidence="1" id="KW-0472">Membrane</keyword>
<keyword evidence="1" id="KW-1133">Transmembrane helix</keyword>
<gene>
    <name evidence="3" type="ORF">HHT355_1589</name>
</gene>
<proteinExistence type="predicted"/>
<dbReference type="Pfam" id="PF02517">
    <property type="entry name" value="Rce1-like"/>
    <property type="match status" value="1"/>
</dbReference>
<evidence type="ECO:0000256" key="1">
    <source>
        <dbReference type="SAM" id="Phobius"/>
    </source>
</evidence>
<dbReference type="PANTHER" id="PTHR36435">
    <property type="entry name" value="SLR1288 PROTEIN"/>
    <property type="match status" value="1"/>
</dbReference>
<evidence type="ECO:0000259" key="2">
    <source>
        <dbReference type="Pfam" id="PF02517"/>
    </source>
</evidence>
<dbReference type="Proteomes" id="UP000236497">
    <property type="component" value="Unassembled WGS sequence"/>
</dbReference>
<dbReference type="InterPro" id="IPR052710">
    <property type="entry name" value="CAAX_protease"/>
</dbReference>
<name>A0A0H5SI75_HERHM</name>